<evidence type="ECO:0000256" key="6">
    <source>
        <dbReference type="ARBA" id="ARBA00023065"/>
    </source>
</evidence>
<keyword evidence="3" id="KW-0050">Antiport</keyword>
<organism evidence="10">
    <name type="scientific">Limosilactobacillus reuteri</name>
    <name type="common">Lactobacillus reuteri</name>
    <dbReference type="NCBI Taxonomy" id="1598"/>
    <lineage>
        <taxon>Bacteria</taxon>
        <taxon>Bacillati</taxon>
        <taxon>Bacillota</taxon>
        <taxon>Bacilli</taxon>
        <taxon>Lactobacillales</taxon>
        <taxon>Lactobacillaceae</taxon>
        <taxon>Limosilactobacillus</taxon>
    </lineage>
</organism>
<evidence type="ECO:0000256" key="1">
    <source>
        <dbReference type="ARBA" id="ARBA00004651"/>
    </source>
</evidence>
<feature type="domain" description="Cation/H+ exchanger transmembrane" evidence="9">
    <location>
        <begin position="3"/>
        <end position="154"/>
    </location>
</feature>
<dbReference type="EMBL" id="LN887790">
    <property type="protein sequence ID" value="CUR43633.1"/>
    <property type="molecule type" value="Genomic_DNA"/>
</dbReference>
<evidence type="ECO:0000259" key="9">
    <source>
        <dbReference type="Pfam" id="PF00999"/>
    </source>
</evidence>
<dbReference type="Pfam" id="PF00999">
    <property type="entry name" value="Na_H_Exchanger"/>
    <property type="match status" value="1"/>
</dbReference>
<feature type="transmembrane region" description="Helical" evidence="8">
    <location>
        <begin position="31"/>
        <end position="58"/>
    </location>
</feature>
<comment type="subcellular location">
    <subcellularLocation>
        <location evidence="1">Cell membrane</location>
        <topology evidence="1">Multi-pass membrane protein</topology>
    </subcellularLocation>
</comment>
<keyword evidence="7 8" id="KW-0472">Membrane</keyword>
<reference evidence="10" key="1">
    <citation type="submission" date="2015-10" db="EMBL/GenBank/DDBJ databases">
        <authorList>
            <person name="Gilbert D.G."/>
        </authorList>
    </citation>
    <scope>NUCLEOTIDE SEQUENCE</scope>
    <source>
        <strain evidence="10">Lp167-67</strain>
    </source>
</reference>
<proteinExistence type="predicted"/>
<dbReference type="AlphaFoldDB" id="A0A0U5FHR4"/>
<name>A0A0U5FHR4_LIMRT</name>
<sequence>MYIVAPLIYFEGQSTRINLIGKRLRQILETAVLLVIVGTVFAGFSVSLLGIPLALAFLMGALSTPTDATATDATATESVSEGLIVPERQENILKMESLFNDASGIILVTAMALWVKNGQFNYQQTFFDFLRSAGGGIIIGIMAPLVMTSFRQFLGRINHGL</sequence>
<dbReference type="InterPro" id="IPR006153">
    <property type="entry name" value="Cation/H_exchanger_TM"/>
</dbReference>
<keyword evidence="6" id="KW-0406">Ion transport</keyword>
<accession>A0A0U5FHR4</accession>
<evidence type="ECO:0000256" key="2">
    <source>
        <dbReference type="ARBA" id="ARBA00022448"/>
    </source>
</evidence>
<evidence type="ECO:0000256" key="5">
    <source>
        <dbReference type="ARBA" id="ARBA00022989"/>
    </source>
</evidence>
<evidence type="ECO:0000256" key="7">
    <source>
        <dbReference type="ARBA" id="ARBA00023136"/>
    </source>
</evidence>
<protein>
    <submittedName>
        <fullName evidence="10">Sodium/hydrogen exchanger</fullName>
    </submittedName>
</protein>
<dbReference type="PANTHER" id="PTHR32507">
    <property type="entry name" value="NA(+)/H(+) ANTIPORTER 1"/>
    <property type="match status" value="1"/>
</dbReference>
<keyword evidence="5 8" id="KW-1133">Transmembrane helix</keyword>
<dbReference type="GO" id="GO:1902600">
    <property type="term" value="P:proton transmembrane transport"/>
    <property type="evidence" value="ECO:0007669"/>
    <property type="project" value="InterPro"/>
</dbReference>
<gene>
    <name evidence="10" type="ORF">LRLP16767_LRLP167_01432</name>
</gene>
<keyword evidence="4 8" id="KW-0812">Transmembrane</keyword>
<evidence type="ECO:0000256" key="8">
    <source>
        <dbReference type="SAM" id="Phobius"/>
    </source>
</evidence>
<evidence type="ECO:0000313" key="10">
    <source>
        <dbReference type="EMBL" id="CUR43633.1"/>
    </source>
</evidence>
<keyword evidence="2" id="KW-0813">Transport</keyword>
<dbReference type="PANTHER" id="PTHR32507:SF0">
    <property type="entry name" value="NA(+)_H(+) ANTIPORTER 2-RELATED"/>
    <property type="match status" value="1"/>
</dbReference>
<feature type="transmembrane region" description="Helical" evidence="8">
    <location>
        <begin position="135"/>
        <end position="154"/>
    </location>
</feature>
<dbReference type="GO" id="GO:0015297">
    <property type="term" value="F:antiporter activity"/>
    <property type="evidence" value="ECO:0007669"/>
    <property type="project" value="UniProtKB-KW"/>
</dbReference>
<evidence type="ECO:0000256" key="4">
    <source>
        <dbReference type="ARBA" id="ARBA00022692"/>
    </source>
</evidence>
<evidence type="ECO:0000256" key="3">
    <source>
        <dbReference type="ARBA" id="ARBA00022449"/>
    </source>
</evidence>
<dbReference type="GO" id="GO:0005886">
    <property type="term" value="C:plasma membrane"/>
    <property type="evidence" value="ECO:0007669"/>
    <property type="project" value="UniProtKB-SubCell"/>
</dbReference>
<dbReference type="RefSeq" id="WP_263850488.1">
    <property type="nucleotide sequence ID" value="NZ_JBQKLX010000007.1"/>
</dbReference>
<dbReference type="Gene3D" id="6.10.140.1330">
    <property type="match status" value="1"/>
</dbReference>